<evidence type="ECO:0000259" key="1">
    <source>
        <dbReference type="Pfam" id="PF09359"/>
    </source>
</evidence>
<protein>
    <recommendedName>
        <fullName evidence="1">VTC domain-containing protein</fullName>
    </recommendedName>
</protein>
<keyword evidence="3" id="KW-1185">Reference proteome</keyword>
<accession>A0ABX0SC75</accession>
<dbReference type="EMBL" id="JAAMOZ010000001">
    <property type="protein sequence ID" value="NIH55982.1"/>
    <property type="molecule type" value="Genomic_DNA"/>
</dbReference>
<dbReference type="InterPro" id="IPR018966">
    <property type="entry name" value="VTC_domain"/>
</dbReference>
<evidence type="ECO:0000313" key="3">
    <source>
        <dbReference type="Proteomes" id="UP000749311"/>
    </source>
</evidence>
<organism evidence="2 3">
    <name type="scientific">Brooklawnia cerclae</name>
    <dbReference type="NCBI Taxonomy" id="349934"/>
    <lineage>
        <taxon>Bacteria</taxon>
        <taxon>Bacillati</taxon>
        <taxon>Actinomycetota</taxon>
        <taxon>Actinomycetes</taxon>
        <taxon>Propionibacteriales</taxon>
        <taxon>Propionibacteriaceae</taxon>
        <taxon>Brooklawnia</taxon>
    </lineage>
</organism>
<comment type="caution">
    <text evidence="2">The sequence shown here is derived from an EMBL/GenBank/DDBJ whole genome shotgun (WGS) entry which is preliminary data.</text>
</comment>
<dbReference type="CDD" id="cd07750">
    <property type="entry name" value="PolyPPase_VTC_like"/>
    <property type="match status" value="1"/>
</dbReference>
<feature type="domain" description="VTC" evidence="1">
    <location>
        <begin position="29"/>
        <end position="237"/>
    </location>
</feature>
<dbReference type="Gene3D" id="3.20.100.30">
    <property type="entry name" value="VTC, catalytic tunnel domain"/>
    <property type="match status" value="1"/>
</dbReference>
<sequence>MSGGMAGSLARYGSVTLDEVVGGASLLTRVDRKYMMWRDEAERLLAGLPTGFRVLETDGQRLSTYESVYFDTPDLLSFRLAARSRPRRFKLRTRAYLDADAAYLEVKTRSTRRVTVKERMCYGIDERHELTPLGRQYAVGTLAGAGVETARVGVLEPVVTTRYRRGTLLQPDGLSRATVDIDLSWQDADAGTLTLGDVAIIETKSGGHASALDRVLWAHGYRPESFSKYATGLAALHPGLPSNKWHRPLTTYFTR</sequence>
<dbReference type="Proteomes" id="UP000749311">
    <property type="component" value="Unassembled WGS sequence"/>
</dbReference>
<name>A0ABX0SC75_9ACTN</name>
<dbReference type="Pfam" id="PF09359">
    <property type="entry name" value="VTC"/>
    <property type="match status" value="1"/>
</dbReference>
<dbReference type="InterPro" id="IPR042267">
    <property type="entry name" value="VTC_sf"/>
</dbReference>
<proteinExistence type="predicted"/>
<dbReference type="RefSeq" id="WP_208390413.1">
    <property type="nucleotide sequence ID" value="NZ_BAAAOO010000002.1"/>
</dbReference>
<evidence type="ECO:0000313" key="2">
    <source>
        <dbReference type="EMBL" id="NIH55982.1"/>
    </source>
</evidence>
<gene>
    <name evidence="2" type="ORF">FB473_000627</name>
</gene>
<reference evidence="2 3" key="1">
    <citation type="submission" date="2020-02" db="EMBL/GenBank/DDBJ databases">
        <title>Sequencing the genomes of 1000 actinobacteria strains.</title>
        <authorList>
            <person name="Klenk H.-P."/>
        </authorList>
    </citation>
    <scope>NUCLEOTIDE SEQUENCE [LARGE SCALE GENOMIC DNA]</scope>
    <source>
        <strain evidence="2 3">DSM 19609</strain>
    </source>
</reference>